<gene>
    <name evidence="2" type="ORF">DILT_LOCUS6899</name>
</gene>
<reference evidence="2 3" key="1">
    <citation type="submission" date="2018-11" db="EMBL/GenBank/DDBJ databases">
        <authorList>
            <consortium name="Pathogen Informatics"/>
        </authorList>
    </citation>
    <scope>NUCLEOTIDE SEQUENCE [LARGE SCALE GENOMIC DNA]</scope>
</reference>
<organism evidence="2 3">
    <name type="scientific">Dibothriocephalus latus</name>
    <name type="common">Fish tapeworm</name>
    <name type="synonym">Diphyllobothrium latum</name>
    <dbReference type="NCBI Taxonomy" id="60516"/>
    <lineage>
        <taxon>Eukaryota</taxon>
        <taxon>Metazoa</taxon>
        <taxon>Spiralia</taxon>
        <taxon>Lophotrochozoa</taxon>
        <taxon>Platyhelminthes</taxon>
        <taxon>Cestoda</taxon>
        <taxon>Eucestoda</taxon>
        <taxon>Diphyllobothriidea</taxon>
        <taxon>Diphyllobothriidae</taxon>
        <taxon>Dibothriocephalus</taxon>
    </lineage>
</organism>
<proteinExistence type="predicted"/>
<evidence type="ECO:0000256" key="1">
    <source>
        <dbReference type="SAM" id="MobiDB-lite"/>
    </source>
</evidence>
<feature type="compositionally biased region" description="Pro residues" evidence="1">
    <location>
        <begin position="253"/>
        <end position="266"/>
    </location>
</feature>
<feature type="compositionally biased region" description="Polar residues" evidence="1">
    <location>
        <begin position="85"/>
        <end position="115"/>
    </location>
</feature>
<protein>
    <submittedName>
        <fullName evidence="2">Uncharacterized protein</fullName>
    </submittedName>
</protein>
<evidence type="ECO:0000313" key="3">
    <source>
        <dbReference type="Proteomes" id="UP000281553"/>
    </source>
</evidence>
<accession>A0A3P7LMB3</accession>
<dbReference type="EMBL" id="UYRU01050606">
    <property type="protein sequence ID" value="VDN11068.1"/>
    <property type="molecule type" value="Genomic_DNA"/>
</dbReference>
<name>A0A3P7LMB3_DIBLA</name>
<keyword evidence="3" id="KW-1185">Reference proteome</keyword>
<feature type="compositionally biased region" description="Polar residues" evidence="1">
    <location>
        <begin position="60"/>
        <end position="75"/>
    </location>
</feature>
<feature type="region of interest" description="Disordered" evidence="1">
    <location>
        <begin position="135"/>
        <end position="178"/>
    </location>
</feature>
<feature type="compositionally biased region" description="Polar residues" evidence="1">
    <location>
        <begin position="148"/>
        <end position="178"/>
    </location>
</feature>
<dbReference type="Proteomes" id="UP000281553">
    <property type="component" value="Unassembled WGS sequence"/>
</dbReference>
<dbReference type="AlphaFoldDB" id="A0A3P7LMB3"/>
<feature type="region of interest" description="Disordered" evidence="1">
    <location>
        <begin position="58"/>
        <end position="115"/>
    </location>
</feature>
<feature type="region of interest" description="Disordered" evidence="1">
    <location>
        <begin position="250"/>
        <end position="271"/>
    </location>
</feature>
<feature type="compositionally biased region" description="Polar residues" evidence="1">
    <location>
        <begin position="16"/>
        <end position="29"/>
    </location>
</feature>
<feature type="region of interest" description="Disordered" evidence="1">
    <location>
        <begin position="1"/>
        <end position="29"/>
    </location>
</feature>
<evidence type="ECO:0000313" key="2">
    <source>
        <dbReference type="EMBL" id="VDN11068.1"/>
    </source>
</evidence>
<sequence length="385" mass="41596">MQMDQEVTTVMGIGSGTPTNSARENTFPGTSVAEASYNLQAAEAQLAASPFEPELRYQQADANASEVPSASSQHLRPTPEPTPPQYFTSVPGRSQPLSSPHTPNRPQRVGSSLEPSTTHLDDVIAHVVSDAVAYANQPGDTGPAMSPRQRQLQPPGSYVSSQMSDSPSPFQQHCTSPGIQQVGSQHRAVMYANAPVMRPSPSPVDSQHPEYVGSPYDHHQQQQQLQPQNVEMNSGMFGTHNSEVPLNSTIFPPEMPSPSPHPPRPPYGSQTAVYNYVPQSPYTSQSGGESTPSSHEVLMEIICSSMYSPSRLLTPTTTKVAAIIPLPFRCSLQPVTAICGTLQQQQQQPCRLTSPLPDENHLPCMYTVYPPRSHLAPSSLLTPST</sequence>